<sequence length="49" mass="6092">MLDVITQLFFTAVGWFIGHFLISKPLIRWLERRDEQKRKESMIQWREEI</sequence>
<keyword evidence="1" id="KW-1133">Transmembrane helix</keyword>
<feature type="transmembrane region" description="Helical" evidence="1">
    <location>
        <begin position="6"/>
        <end position="27"/>
    </location>
</feature>
<dbReference type="Proteomes" id="UP000260425">
    <property type="component" value="Segment"/>
</dbReference>
<keyword evidence="3" id="KW-1185">Reference proteome</keyword>
<gene>
    <name evidence="2" type="ORF">BSP38_179</name>
</gene>
<reference evidence="2 3" key="1">
    <citation type="submission" date="2018-07" db="EMBL/GenBank/DDBJ databases">
        <title>Complete nucleotide sequence of Bacillus phage BSP38.</title>
        <authorList>
            <person name="Ghosh K."/>
            <person name="Kim K.-P."/>
        </authorList>
    </citation>
    <scope>NUCLEOTIDE SEQUENCE [LARGE SCALE GENOMIC DNA]</scope>
</reference>
<dbReference type="EMBL" id="MH606185">
    <property type="protein sequence ID" value="AXH71221.1"/>
    <property type="molecule type" value="Genomic_DNA"/>
</dbReference>
<evidence type="ECO:0000313" key="2">
    <source>
        <dbReference type="EMBL" id="AXH71221.1"/>
    </source>
</evidence>
<proteinExistence type="predicted"/>
<organismHost>
    <name type="scientific">Bacillus subtilis</name>
    <dbReference type="NCBI Taxonomy" id="1423"/>
</organismHost>
<name>A0A345MK39_BPBSP</name>
<evidence type="ECO:0000313" key="3">
    <source>
        <dbReference type="Proteomes" id="UP000260425"/>
    </source>
</evidence>
<accession>A0A345MK39</accession>
<keyword evidence="1" id="KW-0812">Transmembrane</keyword>
<evidence type="ECO:0000256" key="1">
    <source>
        <dbReference type="SAM" id="Phobius"/>
    </source>
</evidence>
<organism evidence="2 3">
    <name type="scientific">Bacillus phage BSP38</name>
    <dbReference type="NCBI Taxonomy" id="2283013"/>
    <lineage>
        <taxon>Viruses</taxon>
        <taxon>Duplodnaviria</taxon>
        <taxon>Heunggongvirae</taxon>
        <taxon>Uroviricota</taxon>
        <taxon>Caudoviricetes</taxon>
        <taxon>Herelleviridae</taxon>
        <taxon>Bastillevirinae</taxon>
        <taxon>Jeonjuvirus</taxon>
        <taxon>Jeonjuvirus BSP38</taxon>
    </lineage>
</organism>
<protein>
    <submittedName>
        <fullName evidence="2">Uncharacterized protein</fullName>
    </submittedName>
</protein>
<keyword evidence="1" id="KW-0472">Membrane</keyword>